<keyword evidence="2 5" id="KW-0812">Transmembrane</keyword>
<keyword evidence="3 5" id="KW-1133">Transmembrane helix</keyword>
<feature type="transmembrane region" description="Helical" evidence="5">
    <location>
        <begin position="43"/>
        <end position="64"/>
    </location>
</feature>
<feature type="transmembrane region" description="Helical" evidence="5">
    <location>
        <begin position="76"/>
        <end position="94"/>
    </location>
</feature>
<keyword evidence="4 5" id="KW-0472">Membrane</keyword>
<accession>A0AAW1CSY6</accession>
<evidence type="ECO:0000256" key="1">
    <source>
        <dbReference type="ARBA" id="ARBA00004141"/>
    </source>
</evidence>
<dbReference type="InterPro" id="IPR006214">
    <property type="entry name" value="Bax_inhibitor_1-related"/>
</dbReference>
<dbReference type="PANTHER" id="PTHR23291:SF50">
    <property type="entry name" value="PROTEIN LIFEGUARD 4"/>
    <property type="match status" value="1"/>
</dbReference>
<evidence type="ECO:0000256" key="2">
    <source>
        <dbReference type="ARBA" id="ARBA00022692"/>
    </source>
</evidence>
<dbReference type="GO" id="GO:0043066">
    <property type="term" value="P:negative regulation of apoptotic process"/>
    <property type="evidence" value="ECO:0007669"/>
    <property type="project" value="TreeGrafter"/>
</dbReference>
<dbReference type="Pfam" id="PF01027">
    <property type="entry name" value="Bax1-I"/>
    <property type="match status" value="1"/>
</dbReference>
<feature type="transmembrane region" description="Helical" evidence="5">
    <location>
        <begin position="169"/>
        <end position="191"/>
    </location>
</feature>
<evidence type="ECO:0000256" key="5">
    <source>
        <dbReference type="RuleBase" id="RU004379"/>
    </source>
</evidence>
<dbReference type="GO" id="GO:0016020">
    <property type="term" value="C:membrane"/>
    <property type="evidence" value="ECO:0007669"/>
    <property type="project" value="UniProtKB-SubCell"/>
</dbReference>
<evidence type="ECO:0000256" key="4">
    <source>
        <dbReference type="ARBA" id="ARBA00023136"/>
    </source>
</evidence>
<comment type="subcellular location">
    <subcellularLocation>
        <location evidence="1">Membrane</location>
        <topology evidence="1">Multi-pass membrane protein</topology>
    </subcellularLocation>
</comment>
<evidence type="ECO:0000313" key="7">
    <source>
        <dbReference type="Proteomes" id="UP001461498"/>
    </source>
</evidence>
<keyword evidence="7" id="KW-1185">Reference proteome</keyword>
<name>A0AAW1CSY6_9HEMI</name>
<dbReference type="AlphaFoldDB" id="A0AAW1CSY6"/>
<dbReference type="PANTHER" id="PTHR23291">
    <property type="entry name" value="BAX INHIBITOR-RELATED"/>
    <property type="match status" value="1"/>
</dbReference>
<comment type="similarity">
    <text evidence="5">Belongs to the BI1 family.</text>
</comment>
<feature type="transmembrane region" description="Helical" evidence="5">
    <location>
        <begin position="130"/>
        <end position="148"/>
    </location>
</feature>
<comment type="caution">
    <text evidence="6">The sequence shown here is derived from an EMBL/GenBank/DDBJ whole genome shotgun (WGS) entry which is preliminary data.</text>
</comment>
<evidence type="ECO:0000256" key="3">
    <source>
        <dbReference type="ARBA" id="ARBA00022989"/>
    </source>
</evidence>
<feature type="transmembrane region" description="Helical" evidence="5">
    <location>
        <begin position="197"/>
        <end position="218"/>
    </location>
</feature>
<feature type="transmembrane region" description="Helical" evidence="5">
    <location>
        <begin position="103"/>
        <end position="124"/>
    </location>
</feature>
<reference evidence="6 7" key="1">
    <citation type="submission" date="2022-12" db="EMBL/GenBank/DDBJ databases">
        <title>Chromosome-level genome assembly of true bugs.</title>
        <authorList>
            <person name="Ma L."/>
            <person name="Li H."/>
        </authorList>
    </citation>
    <scope>NUCLEOTIDE SEQUENCE [LARGE SCALE GENOMIC DNA]</scope>
    <source>
        <strain evidence="6">Lab_2022b</strain>
    </source>
</reference>
<proteinExistence type="inferred from homology"/>
<dbReference type="EMBL" id="JAPXFL010000009">
    <property type="protein sequence ID" value="KAK9501571.1"/>
    <property type="molecule type" value="Genomic_DNA"/>
</dbReference>
<evidence type="ECO:0000313" key="6">
    <source>
        <dbReference type="EMBL" id="KAK9501571.1"/>
    </source>
</evidence>
<gene>
    <name evidence="6" type="ORF">O3M35_012274</name>
</gene>
<protein>
    <submittedName>
        <fullName evidence="6">Uncharacterized protein</fullName>
    </submittedName>
</protein>
<organism evidence="6 7">
    <name type="scientific">Rhynocoris fuscipes</name>
    <dbReference type="NCBI Taxonomy" id="488301"/>
    <lineage>
        <taxon>Eukaryota</taxon>
        <taxon>Metazoa</taxon>
        <taxon>Ecdysozoa</taxon>
        <taxon>Arthropoda</taxon>
        <taxon>Hexapoda</taxon>
        <taxon>Insecta</taxon>
        <taxon>Pterygota</taxon>
        <taxon>Neoptera</taxon>
        <taxon>Paraneoptera</taxon>
        <taxon>Hemiptera</taxon>
        <taxon>Heteroptera</taxon>
        <taxon>Panheteroptera</taxon>
        <taxon>Cimicomorpha</taxon>
        <taxon>Reduviidae</taxon>
        <taxon>Harpactorinae</taxon>
        <taxon>Harpactorini</taxon>
        <taxon>Rhynocoris</taxon>
    </lineage>
</organism>
<dbReference type="Proteomes" id="UP001461498">
    <property type="component" value="Unassembled WGS sequence"/>
</dbReference>
<sequence>MASIPLMEDIEMGEEKSIEDDFAYRNNVHQASTRIRLGFLRKVYSLLFCQLLLTTIFGIVMMSVPQCKLFVHNNDWLVLVGFFLSIITLLALHVKRKETPTNFILLAIFTVVQAYSVGVIVTFFDKMVVLEAFIITVTVVAGLTIFTFQTDRDFSSLDMTGNNNNNNSLFVFVSRLFASVCLLIVGGLLQIFFTNTIFEIVISLAGALVFSLFIIYDTQNIMKRVSPEEYVSATIELYLDIVNLFIYILRIIDAMRK</sequence>